<organism evidence="1 2">
    <name type="scientific">Candidatus Desulfosporosinus infrequens</name>
    <dbReference type="NCBI Taxonomy" id="2043169"/>
    <lineage>
        <taxon>Bacteria</taxon>
        <taxon>Bacillati</taxon>
        <taxon>Bacillota</taxon>
        <taxon>Clostridia</taxon>
        <taxon>Eubacteriales</taxon>
        <taxon>Desulfitobacteriaceae</taxon>
        <taxon>Desulfosporosinus</taxon>
    </lineage>
</organism>
<dbReference type="Proteomes" id="UP000238916">
    <property type="component" value="Unassembled WGS sequence"/>
</dbReference>
<dbReference type="EMBL" id="OMOF01000351">
    <property type="protein sequence ID" value="SPF48437.1"/>
    <property type="molecule type" value="Genomic_DNA"/>
</dbReference>
<dbReference type="AlphaFoldDB" id="A0A2U3L941"/>
<proteinExistence type="predicted"/>
<name>A0A2U3L941_9FIRM</name>
<protein>
    <submittedName>
        <fullName evidence="1">Uncharacterized protein</fullName>
    </submittedName>
</protein>
<sequence length="77" mass="7801">MANKNPLALYNGKIEEIQSGDVVNPARLPFSAALPAMDGTATAGIATTIPCSDHVHPSDTTRASITLALALSIALGG</sequence>
<evidence type="ECO:0000313" key="2">
    <source>
        <dbReference type="Proteomes" id="UP000238916"/>
    </source>
</evidence>
<reference evidence="2" key="1">
    <citation type="submission" date="2018-02" db="EMBL/GenBank/DDBJ databases">
        <authorList>
            <person name="Hausmann B."/>
        </authorList>
    </citation>
    <scope>NUCLEOTIDE SEQUENCE [LARGE SCALE GENOMIC DNA]</scope>
    <source>
        <strain evidence="2">Peat soil MAG SbF1</strain>
    </source>
</reference>
<gene>
    <name evidence="1" type="ORF">SBF1_4140020</name>
</gene>
<evidence type="ECO:0000313" key="1">
    <source>
        <dbReference type="EMBL" id="SPF48437.1"/>
    </source>
</evidence>
<accession>A0A2U3L941</accession>